<dbReference type="AlphaFoldDB" id="A0A4Q7L339"/>
<dbReference type="RefSeq" id="WP_341273146.1">
    <property type="nucleotide sequence ID" value="NZ_SGWQ01000002.1"/>
</dbReference>
<dbReference type="EMBL" id="SGWQ01000002">
    <property type="protein sequence ID" value="RZS43584.1"/>
    <property type="molecule type" value="Genomic_DNA"/>
</dbReference>
<proteinExistence type="predicted"/>
<accession>A0A4Q7L339</accession>
<dbReference type="PRINTS" id="PR00368">
    <property type="entry name" value="FADPNR"/>
</dbReference>
<comment type="caution">
    <text evidence="2">The sequence shown here is derived from an EMBL/GenBank/DDBJ whole genome shotgun (WGS) entry which is preliminary data.</text>
</comment>
<organism evidence="2 3">
    <name type="scientific">Herbihabitans rhizosphaerae</name>
    <dbReference type="NCBI Taxonomy" id="1872711"/>
    <lineage>
        <taxon>Bacteria</taxon>
        <taxon>Bacillati</taxon>
        <taxon>Actinomycetota</taxon>
        <taxon>Actinomycetes</taxon>
        <taxon>Pseudonocardiales</taxon>
        <taxon>Pseudonocardiaceae</taxon>
        <taxon>Herbihabitans</taxon>
    </lineage>
</organism>
<evidence type="ECO:0000313" key="3">
    <source>
        <dbReference type="Proteomes" id="UP000294257"/>
    </source>
</evidence>
<reference evidence="2 3" key="1">
    <citation type="submission" date="2019-02" db="EMBL/GenBank/DDBJ databases">
        <title>Genomic Encyclopedia of Type Strains, Phase IV (KMG-IV): sequencing the most valuable type-strain genomes for metagenomic binning, comparative biology and taxonomic classification.</title>
        <authorList>
            <person name="Goeker M."/>
        </authorList>
    </citation>
    <scope>NUCLEOTIDE SEQUENCE [LARGE SCALE GENOMIC DNA]</scope>
    <source>
        <strain evidence="2 3">DSM 101727</strain>
    </source>
</reference>
<sequence length="345" mass="37756">MSMHDAVVIGAGQAGLAAAKALRDKGFDPVVLEGSDAPTGSWPRYYDSLTLFSPARFSSLPGMAFPGDPDRYPRRDEVVDYLKQYATALDVDIRTGHRVTAVSTVDSRFTVELAGRRPLHARYLIAATGAFGQPHVPSFDGEFTGAILHASAYTTPRSLAGQRVVVVGAGNSAVQIAVELARHAKVTLTSRSPVKFVPQRPLGRDLHWWQHITRIDSWPIGRWLPESFTQPVFDTGSYRAAIEDDRPERTPVFSHLDGDGVIWADGRRERVDTLLIATGYRPDLGYLSETHALDDGGMPVHRNGVSTTVPGLGYVGLENQRTLSSNSLRGVGRDARYVIDRLLRA</sequence>
<gene>
    <name evidence="2" type="ORF">EV193_102564</name>
</gene>
<keyword evidence="1" id="KW-0560">Oxidoreductase</keyword>
<dbReference type="GO" id="GO:0004497">
    <property type="term" value="F:monooxygenase activity"/>
    <property type="evidence" value="ECO:0007669"/>
    <property type="project" value="TreeGrafter"/>
</dbReference>
<evidence type="ECO:0000256" key="1">
    <source>
        <dbReference type="ARBA" id="ARBA00023002"/>
    </source>
</evidence>
<dbReference type="PRINTS" id="PR00469">
    <property type="entry name" value="PNDRDTASEII"/>
</dbReference>
<dbReference type="PANTHER" id="PTHR43539:SF78">
    <property type="entry name" value="FLAVIN-CONTAINING MONOOXYGENASE"/>
    <property type="match status" value="1"/>
</dbReference>
<name>A0A4Q7L339_9PSEU</name>
<dbReference type="SUPFAM" id="SSF51905">
    <property type="entry name" value="FAD/NAD(P)-binding domain"/>
    <property type="match status" value="2"/>
</dbReference>
<protein>
    <submittedName>
        <fullName evidence="2">Putative flavoprotein involved in K+ transport</fullName>
    </submittedName>
</protein>
<dbReference type="Gene3D" id="3.50.50.60">
    <property type="entry name" value="FAD/NAD(P)-binding domain"/>
    <property type="match status" value="1"/>
</dbReference>
<dbReference type="PANTHER" id="PTHR43539">
    <property type="entry name" value="FLAVIN-BINDING MONOOXYGENASE-LIKE PROTEIN (AFU_ORTHOLOGUE AFUA_4G09220)"/>
    <property type="match status" value="1"/>
</dbReference>
<dbReference type="InterPro" id="IPR050982">
    <property type="entry name" value="Auxin_biosynth/cation_transpt"/>
</dbReference>
<keyword evidence="3" id="KW-1185">Reference proteome</keyword>
<dbReference type="Pfam" id="PF13738">
    <property type="entry name" value="Pyr_redox_3"/>
    <property type="match status" value="1"/>
</dbReference>
<dbReference type="InterPro" id="IPR036188">
    <property type="entry name" value="FAD/NAD-bd_sf"/>
</dbReference>
<dbReference type="GO" id="GO:0050660">
    <property type="term" value="F:flavin adenine dinucleotide binding"/>
    <property type="evidence" value="ECO:0007669"/>
    <property type="project" value="TreeGrafter"/>
</dbReference>
<dbReference type="Proteomes" id="UP000294257">
    <property type="component" value="Unassembled WGS sequence"/>
</dbReference>
<evidence type="ECO:0000313" key="2">
    <source>
        <dbReference type="EMBL" id="RZS43584.1"/>
    </source>
</evidence>